<accession>A9BE77</accession>
<feature type="domain" description="LD-carboxypeptidase C-terminal" evidence="8">
    <location>
        <begin position="169"/>
        <end position="286"/>
    </location>
</feature>
<dbReference type="SUPFAM" id="SSF141986">
    <property type="entry name" value="LD-carboxypeptidase A C-terminal domain-like"/>
    <property type="match status" value="1"/>
</dbReference>
<dbReference type="Proteomes" id="UP000000788">
    <property type="component" value="Chromosome"/>
</dbReference>
<dbReference type="OrthoDB" id="9807329at2"/>
<keyword evidence="3" id="KW-0645">Protease</keyword>
<dbReference type="GO" id="GO:0106415">
    <property type="term" value="F:muramoyltetrapeptide carboxypeptidase activity"/>
    <property type="evidence" value="ECO:0007669"/>
    <property type="project" value="UniProtKB-EC"/>
</dbReference>
<evidence type="ECO:0000259" key="8">
    <source>
        <dbReference type="Pfam" id="PF17676"/>
    </source>
</evidence>
<reference evidence="9 10" key="1">
    <citation type="journal article" date="2007" name="PLoS Genet.">
        <title>Patterns and implications of gene gain and loss in the evolution of Prochlorococcus.</title>
        <authorList>
            <person name="Kettler G.C."/>
            <person name="Martiny A.C."/>
            <person name="Huang K."/>
            <person name="Zucker J."/>
            <person name="Coleman M.L."/>
            <person name="Rodrigue S."/>
            <person name="Chen F."/>
            <person name="Lapidus A."/>
            <person name="Ferriera S."/>
            <person name="Johnson J."/>
            <person name="Steglich C."/>
            <person name="Church G.M."/>
            <person name="Richardson P."/>
            <person name="Chisholm S.W."/>
        </authorList>
    </citation>
    <scope>NUCLEOTIDE SEQUENCE [LARGE SCALE GENOMIC DNA]</scope>
    <source>
        <strain evidence="10">MIT 9211</strain>
    </source>
</reference>
<dbReference type="PANTHER" id="PTHR30237">
    <property type="entry name" value="MURAMOYLTETRAPEPTIDE CARBOXYPEPTIDASE"/>
    <property type="match status" value="1"/>
</dbReference>
<dbReference type="MEROPS" id="S66.001"/>
<dbReference type="PIRSF" id="PIRSF028757">
    <property type="entry name" value="LD-carboxypeptidase"/>
    <property type="match status" value="1"/>
</dbReference>
<dbReference type="HOGENOM" id="CLU_034346_3_1_3"/>
<gene>
    <name evidence="9" type="ordered locus">P9211_04561</name>
</gene>
<dbReference type="InterPro" id="IPR040449">
    <property type="entry name" value="Peptidase_S66_N"/>
</dbReference>
<feature type="active site" description="Nucleophile" evidence="6">
    <location>
        <position position="109"/>
    </location>
</feature>
<dbReference type="EC" id="3.4.17.1" evidence="9"/>
<dbReference type="GO" id="GO:0006508">
    <property type="term" value="P:proteolysis"/>
    <property type="evidence" value="ECO:0007669"/>
    <property type="project" value="UniProtKB-KW"/>
</dbReference>
<dbReference type="InterPro" id="IPR027478">
    <property type="entry name" value="LdcA_N"/>
</dbReference>
<evidence type="ECO:0000313" key="10">
    <source>
        <dbReference type="Proteomes" id="UP000000788"/>
    </source>
</evidence>
<evidence type="ECO:0000313" key="9">
    <source>
        <dbReference type="EMBL" id="ABX08387.1"/>
    </source>
</evidence>
<dbReference type="Pfam" id="PF17676">
    <property type="entry name" value="Peptidase_S66C"/>
    <property type="match status" value="1"/>
</dbReference>
<dbReference type="EMBL" id="CP000878">
    <property type="protein sequence ID" value="ABX08387.1"/>
    <property type="molecule type" value="Genomic_DNA"/>
</dbReference>
<dbReference type="Pfam" id="PF02016">
    <property type="entry name" value="Peptidase_S66"/>
    <property type="match status" value="1"/>
</dbReference>
<comment type="similarity">
    <text evidence="1">Belongs to the peptidase S66 family.</text>
</comment>
<dbReference type="EC" id="3.4.17.13" evidence="9"/>
<evidence type="ECO:0000256" key="4">
    <source>
        <dbReference type="ARBA" id="ARBA00022801"/>
    </source>
</evidence>
<evidence type="ECO:0000259" key="7">
    <source>
        <dbReference type="Pfam" id="PF02016"/>
    </source>
</evidence>
<dbReference type="Gene3D" id="3.40.50.10740">
    <property type="entry name" value="Class I glutamine amidotransferase-like"/>
    <property type="match status" value="1"/>
</dbReference>
<keyword evidence="2 9" id="KW-0121">Carboxypeptidase</keyword>
<dbReference type="Gene3D" id="3.50.30.60">
    <property type="entry name" value="LD-carboxypeptidase A C-terminal domain-like"/>
    <property type="match status" value="1"/>
</dbReference>
<dbReference type="InterPro" id="IPR040921">
    <property type="entry name" value="Peptidase_S66C"/>
</dbReference>
<feature type="active site" description="Charge relay system" evidence="6">
    <location>
        <position position="273"/>
    </location>
</feature>
<evidence type="ECO:0000256" key="5">
    <source>
        <dbReference type="ARBA" id="ARBA00022825"/>
    </source>
</evidence>
<dbReference type="KEGG" id="pmj:P9211_04561"/>
<dbReference type="GO" id="GO:0004181">
    <property type="term" value="F:metallocarboxypeptidase activity"/>
    <property type="evidence" value="ECO:0007669"/>
    <property type="project" value="UniProtKB-EC"/>
</dbReference>
<evidence type="ECO:0000256" key="6">
    <source>
        <dbReference type="PIRSR" id="PIRSR028757-1"/>
    </source>
</evidence>
<dbReference type="CDD" id="cd07025">
    <property type="entry name" value="Peptidase_S66"/>
    <property type="match status" value="1"/>
</dbReference>
<sequence>MLAIKSETIPKPLKSGDEVITIAASSAVKDQDSLIAGLKVFEGWGLHCREHSVVGRHWGYLAGSDKTRLNELHPKKSAALKAFARGGWGAARLLEHHQPWERGWLLGFSDVSSILLSRLSAGFSGGIHGPLITSLAYEPAWSKERLKSILFGELIPDLYGEPWIGGLAKGPLVACNLTVASHLLGSSHIPDLKGAILIIEDIGEEPYRVDRMLTQWRLAGLLQGLAGLGFGNFVNCVDPQSIEVGEGFRIDEVLKERSKGLNIPVVGNLPIGHLCGNAALPIGSQALLDGERGILRIVSS</sequence>
<dbReference type="PANTHER" id="PTHR30237:SF2">
    <property type="entry name" value="MUREIN TETRAPEPTIDE CARBOXYPEPTIDASE"/>
    <property type="match status" value="1"/>
</dbReference>
<keyword evidence="10" id="KW-1185">Reference proteome</keyword>
<dbReference type="InterPro" id="IPR029062">
    <property type="entry name" value="Class_I_gatase-like"/>
</dbReference>
<dbReference type="InterPro" id="IPR027461">
    <property type="entry name" value="Carboxypeptidase_A_C_sf"/>
</dbReference>
<dbReference type="RefSeq" id="WP_012195010.1">
    <property type="nucleotide sequence ID" value="NC_009976.1"/>
</dbReference>
<dbReference type="InterPro" id="IPR003507">
    <property type="entry name" value="S66_fam"/>
</dbReference>
<evidence type="ECO:0000256" key="3">
    <source>
        <dbReference type="ARBA" id="ARBA00022670"/>
    </source>
</evidence>
<keyword evidence="5" id="KW-0720">Serine protease</keyword>
<organism evidence="9 10">
    <name type="scientific">Prochlorococcus marinus (strain MIT 9211)</name>
    <dbReference type="NCBI Taxonomy" id="93059"/>
    <lineage>
        <taxon>Bacteria</taxon>
        <taxon>Bacillati</taxon>
        <taxon>Cyanobacteriota</taxon>
        <taxon>Cyanophyceae</taxon>
        <taxon>Synechococcales</taxon>
        <taxon>Prochlorococcaceae</taxon>
        <taxon>Prochlorococcus</taxon>
    </lineage>
</organism>
<dbReference type="AlphaFoldDB" id="A9BE77"/>
<protein>
    <submittedName>
        <fullName evidence="9">Putative carboxypeptidase</fullName>
        <ecNumber evidence="9">3.4.17.1</ecNumber>
        <ecNumber evidence="9">3.4.17.13</ecNumber>
    </submittedName>
</protein>
<keyword evidence="4 9" id="KW-0378">Hydrolase</keyword>
<evidence type="ECO:0000256" key="2">
    <source>
        <dbReference type="ARBA" id="ARBA00022645"/>
    </source>
</evidence>
<dbReference type="GO" id="GO:0008236">
    <property type="term" value="F:serine-type peptidase activity"/>
    <property type="evidence" value="ECO:0007669"/>
    <property type="project" value="UniProtKB-KW"/>
</dbReference>
<dbReference type="STRING" id="93059.P9211_04561"/>
<proteinExistence type="inferred from homology"/>
<dbReference type="eggNOG" id="COG1619">
    <property type="taxonomic scope" value="Bacteria"/>
</dbReference>
<evidence type="ECO:0000256" key="1">
    <source>
        <dbReference type="ARBA" id="ARBA00010233"/>
    </source>
</evidence>
<dbReference type="SUPFAM" id="SSF52317">
    <property type="entry name" value="Class I glutamine amidotransferase-like"/>
    <property type="match status" value="1"/>
</dbReference>
<feature type="domain" description="LD-carboxypeptidase N-terminal" evidence="7">
    <location>
        <begin position="21"/>
        <end position="128"/>
    </location>
</feature>
<feature type="active site" description="Charge relay system" evidence="6">
    <location>
        <position position="200"/>
    </location>
</feature>
<name>A9BE77_PROM4</name>